<dbReference type="Proteomes" id="UP000001064">
    <property type="component" value="Unassembled WGS sequence"/>
</dbReference>
<feature type="domain" description="AVL9/DENND6" evidence="2">
    <location>
        <begin position="1"/>
        <end position="202"/>
    </location>
</feature>
<gene>
    <name evidence="3" type="ORF">DICPUDRAFT_97476</name>
</gene>
<evidence type="ECO:0000313" key="3">
    <source>
        <dbReference type="EMBL" id="EGC36748.1"/>
    </source>
</evidence>
<feature type="compositionally biased region" description="Low complexity" evidence="1">
    <location>
        <begin position="332"/>
        <end position="346"/>
    </location>
</feature>
<evidence type="ECO:0000313" key="4">
    <source>
        <dbReference type="Proteomes" id="UP000001064"/>
    </source>
</evidence>
<feature type="compositionally biased region" description="Low complexity" evidence="1">
    <location>
        <begin position="457"/>
        <end position="512"/>
    </location>
</feature>
<keyword evidence="4" id="KW-1185">Reference proteome</keyword>
<feature type="region of interest" description="Disordered" evidence="1">
    <location>
        <begin position="453"/>
        <end position="512"/>
    </location>
</feature>
<dbReference type="KEGG" id="dpp:DICPUDRAFT_97476"/>
<dbReference type="EMBL" id="GL871017">
    <property type="protein sequence ID" value="EGC36748.1"/>
    <property type="molecule type" value="Genomic_DNA"/>
</dbReference>
<dbReference type="Pfam" id="PF09794">
    <property type="entry name" value="Avl9"/>
    <property type="match status" value="1"/>
</dbReference>
<dbReference type="PANTHER" id="PTHR31017">
    <property type="entry name" value="LATE SECRETORY PATHWAY PROTEIN AVL9-RELATED"/>
    <property type="match status" value="1"/>
</dbReference>
<dbReference type="PANTHER" id="PTHR31017:SF1">
    <property type="entry name" value="LATE SECRETORY PATHWAY PROTEIN AVL9 HOMOLOG"/>
    <property type="match status" value="1"/>
</dbReference>
<dbReference type="FunCoup" id="F0ZH04">
    <property type="interactions" value="253"/>
</dbReference>
<evidence type="ECO:0000256" key="1">
    <source>
        <dbReference type="SAM" id="MobiDB-lite"/>
    </source>
</evidence>
<dbReference type="eggNOG" id="KOG3823">
    <property type="taxonomic scope" value="Eukaryota"/>
</dbReference>
<accession>F0ZH04</accession>
<evidence type="ECO:0000259" key="2">
    <source>
        <dbReference type="Pfam" id="PF09794"/>
    </source>
</evidence>
<dbReference type="InterPro" id="IPR051731">
    <property type="entry name" value="DENND11/AVL9_GEFs"/>
</dbReference>
<feature type="region of interest" description="Disordered" evidence="1">
    <location>
        <begin position="156"/>
        <end position="179"/>
    </location>
</feature>
<feature type="region of interest" description="Disordered" evidence="1">
    <location>
        <begin position="308"/>
        <end position="346"/>
    </location>
</feature>
<organism evidence="3 4">
    <name type="scientific">Dictyostelium purpureum</name>
    <name type="common">Slime mold</name>
    <dbReference type="NCBI Taxonomy" id="5786"/>
    <lineage>
        <taxon>Eukaryota</taxon>
        <taxon>Amoebozoa</taxon>
        <taxon>Evosea</taxon>
        <taxon>Eumycetozoa</taxon>
        <taxon>Dictyostelia</taxon>
        <taxon>Dictyosteliales</taxon>
        <taxon>Dictyosteliaceae</taxon>
        <taxon>Dictyostelium</taxon>
    </lineage>
</organism>
<sequence length="568" mass="63880">MSLLSVFPRAGDLLFSQNSSIANSFKIDWTSSTSEEMVLNQLGLPLQVIGSNNVFLQPYLPLQQMNSLLPTNNSSNNNNRNLNNNSNGYFVGTSNNLFLKSPPSTTHAIVDIQSGEIHFRDQTLNKSLELTSSDRRFIDNVFDKVELLYNSTNNVYKNQNQSNSNNSNNNNKNNEDDHFKEGSEKWIRDQFENYIVCLLSSVCRFIKQEDVNTVITNMDQLSQYNDSWIKKWAYTKNFNIWKKAMFNNLPLPQLNYPVHPSGPPSDMLDKFQDKITASMKDLKPITSQFSKYLSITSSLFFTGTVNSNSNNSNNSNNNNNNNNSDYRDYDEINNNTQTHNNSNNNTFIIKSSNSEEYLYSNDDAMFDGTNVNWSKVQERSINAANKAVNAVKPMVSNSKVIAKQLSNSLMSYIAPMPSDINVNNELDESNNDLFESPPNEFDFLGNYYSNNTSPIKSVDNNSNSSSDSNSGGMNRNNSSGNMVRNNSSGNMIRNNSSGNMVRNNSSSNMNIPIIPTTSKKIVNIISTSYDDNGDDYLSQSRSTTTTTSSKKSYELASDIQSLDDIYEL</sequence>
<dbReference type="InterPro" id="IPR018307">
    <property type="entry name" value="ABL9/DENND6_dom"/>
</dbReference>
<feature type="compositionally biased region" description="Low complexity" evidence="1">
    <location>
        <begin position="156"/>
        <end position="172"/>
    </location>
</feature>
<dbReference type="InParanoid" id="F0ZH04"/>
<dbReference type="AlphaFoldDB" id="F0ZH04"/>
<dbReference type="RefSeq" id="XP_003286694.1">
    <property type="nucleotide sequence ID" value="XM_003286646.1"/>
</dbReference>
<dbReference type="GeneID" id="10504108"/>
<feature type="compositionally biased region" description="Low complexity" evidence="1">
    <location>
        <begin position="308"/>
        <end position="324"/>
    </location>
</feature>
<reference evidence="4" key="1">
    <citation type="journal article" date="2011" name="Genome Biol.">
        <title>Comparative genomics of the social amoebae Dictyostelium discoideum and Dictyostelium purpureum.</title>
        <authorList>
            <consortium name="US DOE Joint Genome Institute (JGI-PGF)"/>
            <person name="Sucgang R."/>
            <person name="Kuo A."/>
            <person name="Tian X."/>
            <person name="Salerno W."/>
            <person name="Parikh A."/>
            <person name="Feasley C.L."/>
            <person name="Dalin E."/>
            <person name="Tu H."/>
            <person name="Huang E."/>
            <person name="Barry K."/>
            <person name="Lindquist E."/>
            <person name="Shapiro H."/>
            <person name="Bruce D."/>
            <person name="Schmutz J."/>
            <person name="Salamov A."/>
            <person name="Fey P."/>
            <person name="Gaudet P."/>
            <person name="Anjard C."/>
            <person name="Babu M.M."/>
            <person name="Basu S."/>
            <person name="Bushmanova Y."/>
            <person name="van der Wel H."/>
            <person name="Katoh-Kurasawa M."/>
            <person name="Dinh C."/>
            <person name="Coutinho P.M."/>
            <person name="Saito T."/>
            <person name="Elias M."/>
            <person name="Schaap P."/>
            <person name="Kay R.R."/>
            <person name="Henrissat B."/>
            <person name="Eichinger L."/>
            <person name="Rivero F."/>
            <person name="Putnam N.H."/>
            <person name="West C.M."/>
            <person name="Loomis W.F."/>
            <person name="Chisholm R.L."/>
            <person name="Shaulsky G."/>
            <person name="Strassmann J.E."/>
            <person name="Queller D.C."/>
            <person name="Kuspa A."/>
            <person name="Grigoriev I.V."/>
        </authorList>
    </citation>
    <scope>NUCLEOTIDE SEQUENCE [LARGE SCALE GENOMIC DNA]</scope>
    <source>
        <strain evidence="4">QSDP1</strain>
    </source>
</reference>
<name>F0ZH04_DICPU</name>
<proteinExistence type="predicted"/>
<dbReference type="OrthoDB" id="19579at2759"/>
<dbReference type="VEuPathDB" id="AmoebaDB:DICPUDRAFT_97476"/>
<protein>
    <recommendedName>
        <fullName evidence="2">AVL9/DENND6 domain-containing protein</fullName>
    </recommendedName>
</protein>